<dbReference type="Proteomes" id="UP000078113">
    <property type="component" value="Unassembled WGS sequence"/>
</dbReference>
<dbReference type="InterPro" id="IPR012337">
    <property type="entry name" value="RNaseH-like_sf"/>
</dbReference>
<reference evidence="7" key="2">
    <citation type="journal article" date="2019" name="IMA Fungus">
        <title>Genome sequencing and comparison of five Tilletia species to identify candidate genes for the detection of regulated species infecting wheat.</title>
        <authorList>
            <person name="Nguyen H.D.T."/>
            <person name="Sultana T."/>
            <person name="Kesanakurti P."/>
            <person name="Hambleton S."/>
        </authorList>
    </citation>
    <scope>NUCLEOTIDE SEQUENCE</scope>
    <source>
        <strain evidence="7">DAOMC 236422</strain>
    </source>
</reference>
<keyword evidence="8" id="KW-1185">Reference proteome</keyword>
<comment type="subcellular location">
    <subcellularLocation>
        <location evidence="1">Nucleus</location>
    </subcellularLocation>
</comment>
<keyword evidence="3" id="KW-0863">Zinc-finger</keyword>
<dbReference type="InterPro" id="IPR052035">
    <property type="entry name" value="ZnF_BED_domain_contain"/>
</dbReference>
<feature type="compositionally biased region" description="Polar residues" evidence="6">
    <location>
        <begin position="95"/>
        <end position="111"/>
    </location>
</feature>
<feature type="compositionally biased region" description="Low complexity" evidence="6">
    <location>
        <begin position="83"/>
        <end position="94"/>
    </location>
</feature>
<comment type="caution">
    <text evidence="7">The sequence shown here is derived from an EMBL/GenBank/DDBJ whole genome shotgun (WGS) entry which is preliminary data.</text>
</comment>
<proteinExistence type="predicted"/>
<feature type="compositionally biased region" description="Basic and acidic residues" evidence="6">
    <location>
        <begin position="57"/>
        <end position="67"/>
    </location>
</feature>
<keyword evidence="5" id="KW-0539">Nucleus</keyword>
<name>A0A8X7T1A5_9BASI</name>
<dbReference type="AlphaFoldDB" id="A0A8X7T1A5"/>
<dbReference type="SUPFAM" id="SSF140996">
    <property type="entry name" value="Hermes dimerisation domain"/>
    <property type="match status" value="1"/>
</dbReference>
<evidence type="ECO:0000256" key="1">
    <source>
        <dbReference type="ARBA" id="ARBA00004123"/>
    </source>
</evidence>
<dbReference type="GO" id="GO:0005634">
    <property type="term" value="C:nucleus"/>
    <property type="evidence" value="ECO:0007669"/>
    <property type="project" value="UniProtKB-SubCell"/>
</dbReference>
<dbReference type="EMBL" id="LWDG02000933">
    <property type="protein sequence ID" value="KAE8261709.1"/>
    <property type="molecule type" value="Genomic_DNA"/>
</dbReference>
<evidence type="ECO:0000313" key="7">
    <source>
        <dbReference type="EMBL" id="KAE8261709.1"/>
    </source>
</evidence>
<evidence type="ECO:0000256" key="6">
    <source>
        <dbReference type="SAM" id="MobiDB-lite"/>
    </source>
</evidence>
<dbReference type="PANTHER" id="PTHR46481">
    <property type="entry name" value="ZINC FINGER BED DOMAIN-CONTAINING PROTEIN 4"/>
    <property type="match status" value="1"/>
</dbReference>
<feature type="non-terminal residue" evidence="7">
    <location>
        <position position="658"/>
    </location>
</feature>
<organism evidence="7 8">
    <name type="scientific">Tilletia walkeri</name>
    <dbReference type="NCBI Taxonomy" id="117179"/>
    <lineage>
        <taxon>Eukaryota</taxon>
        <taxon>Fungi</taxon>
        <taxon>Dikarya</taxon>
        <taxon>Basidiomycota</taxon>
        <taxon>Ustilaginomycotina</taxon>
        <taxon>Exobasidiomycetes</taxon>
        <taxon>Tilletiales</taxon>
        <taxon>Tilletiaceae</taxon>
        <taxon>Tilletia</taxon>
    </lineage>
</organism>
<gene>
    <name evidence="7" type="ORF">A4X09_0g7616</name>
</gene>
<sequence length="658" mass="72256">MASSEQPPSSAPAASGPYGLRGSDKRQVPARFSDAILSTTKPMVEDSVAAADNTPRASEEAPKRTTRDQSPVTPPGPPKKATPDPSKSPSPSHSLQIPRSAQPQRPTSSKFASTTASRPTARAFVSTVASSSKSRLQPDRDIEFFTRRAVVPRTIQPSKATKHHNKDETQQSDGSGSETIIDLTLGSPSSSGSPPPPSKKKVVKLAAPAKKTTTAKAKPTKARASKKGKEKERTTQQLPSKGSPSKKASTSPEKQTTIFEAVKKVDANEALKRARTAWAKAHKEQEARALAESKGLEYSGPANQASERYLGFLEPTIRVNSERGGGTFIAFNCRCCTPAYTAWRPLNDASTSLLGTHLRTKRSKKAFHQDGEHDDEEEAGIAKFYVKSKTVPPVDTMDKARARQISVGWVSEEARPLSIVEDKWFIEWLTPHRQTLRPSRKRVARDVGEIHAAMGQHIKQRLQQVEGTIHLALDIWTSSNGHSFLGIIGCWQEQGQAQRHVIDMVPFMLRHTAENIAISVRQVIRRYQLEEKIWFVAGDNASNNTAMIKILGKDDSLARFDGEQSQIRCIAHVMNLISTAIIKPFNKAIRYVDDANAETELATDWESDEELVEGSEDEDSETTDDDDNAMSTSLHPGITTRDEDEVLVTRALDKVEHG</sequence>
<dbReference type="PANTHER" id="PTHR46481:SF10">
    <property type="entry name" value="ZINC FINGER BED DOMAIN-CONTAINING PROTEIN 39"/>
    <property type="match status" value="1"/>
</dbReference>
<reference evidence="7" key="1">
    <citation type="submission" date="2016-04" db="EMBL/GenBank/DDBJ databases">
        <authorList>
            <person name="Nguyen H.D."/>
            <person name="Samba Siva P."/>
            <person name="Cullis J."/>
            <person name="Levesque C.A."/>
            <person name="Hambleton S."/>
        </authorList>
    </citation>
    <scope>NUCLEOTIDE SEQUENCE</scope>
    <source>
        <strain evidence="7">DAOMC 236422</strain>
    </source>
</reference>
<feature type="compositionally biased region" description="Low complexity" evidence="6">
    <location>
        <begin position="204"/>
        <end position="217"/>
    </location>
</feature>
<evidence type="ECO:0000256" key="5">
    <source>
        <dbReference type="ARBA" id="ARBA00023242"/>
    </source>
</evidence>
<feature type="compositionally biased region" description="Low complexity" evidence="6">
    <location>
        <begin position="1"/>
        <end position="17"/>
    </location>
</feature>
<feature type="region of interest" description="Disordered" evidence="6">
    <location>
        <begin position="1"/>
        <end position="255"/>
    </location>
</feature>
<evidence type="ECO:0000313" key="8">
    <source>
        <dbReference type="Proteomes" id="UP000078113"/>
    </source>
</evidence>
<dbReference type="GO" id="GO:0008270">
    <property type="term" value="F:zinc ion binding"/>
    <property type="evidence" value="ECO:0007669"/>
    <property type="project" value="UniProtKB-KW"/>
</dbReference>
<evidence type="ECO:0000256" key="2">
    <source>
        <dbReference type="ARBA" id="ARBA00022723"/>
    </source>
</evidence>
<feature type="compositionally biased region" description="Basic and acidic residues" evidence="6">
    <location>
        <begin position="136"/>
        <end position="146"/>
    </location>
</feature>
<evidence type="ECO:0000256" key="3">
    <source>
        <dbReference type="ARBA" id="ARBA00022771"/>
    </source>
</evidence>
<evidence type="ECO:0000256" key="4">
    <source>
        <dbReference type="ARBA" id="ARBA00022833"/>
    </source>
</evidence>
<feature type="region of interest" description="Disordered" evidence="6">
    <location>
        <begin position="604"/>
        <end position="645"/>
    </location>
</feature>
<feature type="compositionally biased region" description="Acidic residues" evidence="6">
    <location>
        <begin position="604"/>
        <end position="628"/>
    </location>
</feature>
<protein>
    <submittedName>
        <fullName evidence="7">Uncharacterized protein</fullName>
    </submittedName>
</protein>
<keyword evidence="4" id="KW-0862">Zinc</keyword>
<feature type="compositionally biased region" description="Low complexity" evidence="6">
    <location>
        <begin position="112"/>
        <end position="123"/>
    </location>
</feature>
<accession>A0A8X7T1A5</accession>
<dbReference type="SUPFAM" id="SSF53098">
    <property type="entry name" value="Ribonuclease H-like"/>
    <property type="match status" value="1"/>
</dbReference>
<keyword evidence="2" id="KW-0479">Metal-binding</keyword>
<feature type="compositionally biased region" description="Polar residues" evidence="6">
    <location>
        <begin position="235"/>
        <end position="255"/>
    </location>
</feature>